<proteinExistence type="predicted"/>
<evidence type="ECO:0000313" key="1">
    <source>
        <dbReference type="EMBL" id="PWQ93099.1"/>
    </source>
</evidence>
<organism evidence="1 2">
    <name type="scientific">Leucothrix arctica</name>
    <dbReference type="NCBI Taxonomy" id="1481894"/>
    <lineage>
        <taxon>Bacteria</taxon>
        <taxon>Pseudomonadati</taxon>
        <taxon>Pseudomonadota</taxon>
        <taxon>Gammaproteobacteria</taxon>
        <taxon>Thiotrichales</taxon>
        <taxon>Thiotrichaceae</taxon>
        <taxon>Leucothrix</taxon>
    </lineage>
</organism>
<comment type="caution">
    <text evidence="1">The sequence shown here is derived from an EMBL/GenBank/DDBJ whole genome shotgun (WGS) entry which is preliminary data.</text>
</comment>
<keyword evidence="2" id="KW-1185">Reference proteome</keyword>
<evidence type="ECO:0008006" key="3">
    <source>
        <dbReference type="Google" id="ProtNLM"/>
    </source>
</evidence>
<gene>
    <name evidence="1" type="ORF">DKT75_20635</name>
</gene>
<sequence>MAKTRHIEKRMSQRGIQQEMLNIVKQFGVDEGDKVTLNRKGLDCALLELKQLSIVMERMQKRGGIVLVASNDSEITTYDLDSYSRNRKRQMERNK</sequence>
<evidence type="ECO:0000313" key="2">
    <source>
        <dbReference type="Proteomes" id="UP000245506"/>
    </source>
</evidence>
<dbReference type="EMBL" id="QGKL01000043">
    <property type="protein sequence ID" value="PWQ93099.1"/>
    <property type="molecule type" value="Genomic_DNA"/>
</dbReference>
<protein>
    <recommendedName>
        <fullName evidence="3">DUF4258 domain-containing protein</fullName>
    </recommendedName>
</protein>
<accession>A0A317C496</accession>
<dbReference type="AlphaFoldDB" id="A0A317C496"/>
<dbReference type="OrthoDB" id="5540949at2"/>
<dbReference type="RefSeq" id="WP_109826621.1">
    <property type="nucleotide sequence ID" value="NZ_QGKL01000043.1"/>
</dbReference>
<dbReference type="Proteomes" id="UP000245506">
    <property type="component" value="Unassembled WGS sequence"/>
</dbReference>
<name>A0A317C496_9GAMM</name>
<reference evidence="1 2" key="1">
    <citation type="submission" date="2018-05" db="EMBL/GenBank/DDBJ databases">
        <title>Leucothrix arctica sp. nov., isolated from Arctic seawater.</title>
        <authorList>
            <person name="Choi A."/>
            <person name="Baek K."/>
        </authorList>
    </citation>
    <scope>NUCLEOTIDE SEQUENCE [LARGE SCALE GENOMIC DNA]</scope>
    <source>
        <strain evidence="1 2">IMCC9719</strain>
    </source>
</reference>